<dbReference type="GO" id="GO:0043386">
    <property type="term" value="P:mycotoxin biosynthetic process"/>
    <property type="evidence" value="ECO:0007669"/>
    <property type="project" value="InterPro"/>
</dbReference>
<gene>
    <name evidence="3" type="ORF">D6D01_02199</name>
</gene>
<dbReference type="Proteomes" id="UP000306584">
    <property type="component" value="Unassembled WGS sequence"/>
</dbReference>
<comment type="caution">
    <text evidence="3">The sequence shown here is derived from an EMBL/GenBank/DDBJ whole genome shotgun (WGS) entry which is preliminary data.</text>
</comment>
<name>A0A4S9LUT4_AURPU</name>
<dbReference type="PANTHER" id="PTHR42034">
    <property type="entry name" value="CHROMOSOME 7, WHOLE GENOME SHOTGUN SEQUENCE-RELATED"/>
    <property type="match status" value="1"/>
</dbReference>
<evidence type="ECO:0000313" key="4">
    <source>
        <dbReference type="Proteomes" id="UP000306584"/>
    </source>
</evidence>
<dbReference type="Pfam" id="PF07428">
    <property type="entry name" value="Tri3"/>
    <property type="match status" value="1"/>
</dbReference>
<dbReference type="InterPro" id="IPR009992">
    <property type="entry name" value="Tri3/Sat12/Sat16/Mac1"/>
</dbReference>
<accession>A0A4S9LUT4</accession>
<protein>
    <submittedName>
        <fullName evidence="3">15-O-acetyltransferase Tri3</fullName>
    </submittedName>
</protein>
<dbReference type="PANTHER" id="PTHR42034:SF1">
    <property type="entry name" value="CONDENSATION DOMAIN-CONTAINING PROTEIN"/>
    <property type="match status" value="1"/>
</dbReference>
<evidence type="ECO:0000313" key="3">
    <source>
        <dbReference type="EMBL" id="THY33589.1"/>
    </source>
</evidence>
<keyword evidence="2 3" id="KW-0808">Transferase</keyword>
<evidence type="ECO:0000256" key="1">
    <source>
        <dbReference type="ARBA" id="ARBA00006439"/>
    </source>
</evidence>
<dbReference type="AlphaFoldDB" id="A0A4S9LUT4"/>
<sequence>MAIIQSKNVDPVKYRWQALSDGSASVQRRGNGTENWVGLRRENAQGQYDLHILVKTELHKPTSLASLKERLVNGLLKQRFEHPNIACKAVWDDQFGPLIRYTPPANDTEATEWAQESIELFATPQSGHDLRREIVAQRKSQNKSSKSFTVYMLGNVTHYDQPLEAGTELEILTNFNHIHWDGISARQFVGDLICNLGQEHENAEYGWGQEIDRLSPPLLDALKVNTQTLGTDYGDSLEEFLTSMFAFGSSHAVQIGTAPGLPATAVLQIAPHECQKIIQGVKSRLGSDYTITHLGQAATLLALLKSSPIPPENVPGKSVIMPLPVNGRRFLREEFANYQYGSCQACAVVVFNSLEQFMIDFDDRVAVLDALISGMKITRSSYDYWLNKPFLLPLGLAKDNFVSAMLESVESKPDGKAVPIFASDGMNDLYIPKTVSTSDGSTLLSVKDIVFLTDSYQPGILLRMESWNGTTTLSLSYCDGSYSSQEANIFLQCMKDFMMALA</sequence>
<proteinExistence type="inferred from homology"/>
<organism evidence="3 4">
    <name type="scientific">Aureobasidium pullulans</name>
    <name type="common">Black yeast</name>
    <name type="synonym">Pullularia pullulans</name>
    <dbReference type="NCBI Taxonomy" id="5580"/>
    <lineage>
        <taxon>Eukaryota</taxon>
        <taxon>Fungi</taxon>
        <taxon>Dikarya</taxon>
        <taxon>Ascomycota</taxon>
        <taxon>Pezizomycotina</taxon>
        <taxon>Dothideomycetes</taxon>
        <taxon>Dothideomycetidae</taxon>
        <taxon>Dothideales</taxon>
        <taxon>Saccotheciaceae</taxon>
        <taxon>Aureobasidium</taxon>
    </lineage>
</organism>
<reference evidence="3 4" key="1">
    <citation type="submission" date="2018-10" db="EMBL/GenBank/DDBJ databases">
        <title>Fifty Aureobasidium pullulans genomes reveal a recombining polyextremotolerant generalist.</title>
        <authorList>
            <person name="Gostincar C."/>
            <person name="Turk M."/>
            <person name="Zajc J."/>
            <person name="Gunde-Cimerman N."/>
        </authorList>
    </citation>
    <scope>NUCLEOTIDE SEQUENCE [LARGE SCALE GENOMIC DNA]</scope>
    <source>
        <strain evidence="3 4">EXF-6604</strain>
    </source>
</reference>
<dbReference type="GO" id="GO:0016407">
    <property type="term" value="F:acetyltransferase activity"/>
    <property type="evidence" value="ECO:0007669"/>
    <property type="project" value="InterPro"/>
</dbReference>
<dbReference type="Gene3D" id="3.30.559.30">
    <property type="entry name" value="Nonribosomal peptide synthetase, condensation domain"/>
    <property type="match status" value="1"/>
</dbReference>
<dbReference type="Gene3D" id="3.30.559.10">
    <property type="entry name" value="Chloramphenicol acetyltransferase-like domain"/>
    <property type="match status" value="1"/>
</dbReference>
<dbReference type="EMBL" id="QZBD01000047">
    <property type="protein sequence ID" value="THY33589.1"/>
    <property type="molecule type" value="Genomic_DNA"/>
</dbReference>
<evidence type="ECO:0000256" key="2">
    <source>
        <dbReference type="ARBA" id="ARBA00022679"/>
    </source>
</evidence>
<dbReference type="InterPro" id="IPR023213">
    <property type="entry name" value="CAT-like_dom_sf"/>
</dbReference>
<comment type="similarity">
    <text evidence="1">Belongs to the trichothecene O-acetyltransferase family.</text>
</comment>